<keyword evidence="4" id="KW-0804">Transcription</keyword>
<keyword evidence="1" id="KW-0805">Transcription regulation</keyword>
<feature type="domain" description="START" evidence="7">
    <location>
        <begin position="52"/>
        <end position="285"/>
    </location>
</feature>
<evidence type="ECO:0000313" key="8">
    <source>
        <dbReference type="EMBL" id="OIW07059.1"/>
    </source>
</evidence>
<evidence type="ECO:0000256" key="1">
    <source>
        <dbReference type="ARBA" id="ARBA00023015"/>
    </source>
</evidence>
<dbReference type="PANTHER" id="PTHR45654:SF77">
    <property type="entry name" value="HOMEOBOX-LEUCINE ZIPPER PROTEIN MERISTEM L1"/>
    <property type="match status" value="1"/>
</dbReference>
<accession>A0A4P1RBL7</accession>
<evidence type="ECO:0000256" key="3">
    <source>
        <dbReference type="ARBA" id="ARBA00023155"/>
    </source>
</evidence>
<keyword evidence="3" id="KW-0371">Homeobox</keyword>
<protein>
    <recommendedName>
        <fullName evidence="7">START domain-containing protein</fullName>
    </recommendedName>
</protein>
<dbReference type="PANTHER" id="PTHR45654">
    <property type="entry name" value="HOMEOBOX-LEUCINE ZIPPER PROTEIN MERISTEM L1"/>
    <property type="match status" value="1"/>
</dbReference>
<gene>
    <name evidence="8" type="ORF">TanjilG_02693</name>
</gene>
<dbReference type="PROSITE" id="PS50848">
    <property type="entry name" value="START"/>
    <property type="match status" value="1"/>
</dbReference>
<feature type="region of interest" description="Disordered" evidence="6">
    <location>
        <begin position="1"/>
        <end position="21"/>
    </location>
</feature>
<keyword evidence="5" id="KW-0539">Nucleus</keyword>
<proteinExistence type="predicted"/>
<dbReference type="Pfam" id="PF25797">
    <property type="entry name" value="PDF2_C"/>
    <property type="match status" value="1"/>
</dbReference>
<reference evidence="8 9" key="1">
    <citation type="journal article" date="2017" name="Plant Biotechnol. J.">
        <title>A comprehensive draft genome sequence for lupin (Lupinus angustifolius), an emerging health food: insights into plant-microbe interactions and legume evolution.</title>
        <authorList>
            <person name="Hane J.K."/>
            <person name="Ming Y."/>
            <person name="Kamphuis L.G."/>
            <person name="Nelson M.N."/>
            <person name="Garg G."/>
            <person name="Atkins C.A."/>
            <person name="Bayer P.E."/>
            <person name="Bravo A."/>
            <person name="Bringans S."/>
            <person name="Cannon S."/>
            <person name="Edwards D."/>
            <person name="Foley R."/>
            <person name="Gao L.L."/>
            <person name="Harrison M.J."/>
            <person name="Huang W."/>
            <person name="Hurgobin B."/>
            <person name="Li S."/>
            <person name="Liu C.W."/>
            <person name="McGrath A."/>
            <person name="Morahan G."/>
            <person name="Murray J."/>
            <person name="Weller J."/>
            <person name="Jian J."/>
            <person name="Singh K.B."/>
        </authorList>
    </citation>
    <scope>NUCLEOTIDE SEQUENCE</scope>
    <source>
        <strain evidence="9">cv. Tanjil</strain>
        <tissue evidence="8">Whole plant</tissue>
    </source>
</reference>
<dbReference type="STRING" id="3871.A0A4P1RBL7"/>
<keyword evidence="9" id="KW-1185">Reference proteome</keyword>
<feature type="compositionally biased region" description="Low complexity" evidence="6">
    <location>
        <begin position="8"/>
        <end position="19"/>
    </location>
</feature>
<dbReference type="CDD" id="cd08875">
    <property type="entry name" value="START_ArGLABRA2_like"/>
    <property type="match status" value="1"/>
</dbReference>
<evidence type="ECO:0000313" key="9">
    <source>
        <dbReference type="Proteomes" id="UP000188354"/>
    </source>
</evidence>
<dbReference type="Proteomes" id="UP000188354">
    <property type="component" value="Chromosome LG08"/>
</dbReference>
<dbReference type="InterPro" id="IPR002913">
    <property type="entry name" value="START_lipid-bd_dom"/>
</dbReference>
<dbReference type="Pfam" id="PF01852">
    <property type="entry name" value="START"/>
    <property type="match status" value="1"/>
</dbReference>
<sequence length="556" mass="61650">MVDNKGMNSSNRNILSRNNMPLHDEQVSNYEAQSTMIHDMYGEDGMDLPTSPKDEKTMILELAFEAMEELTMLALARSPLWLPQNNRYGPEILNEDEYYKTFPRGIGPKLFGYKSESSRGYAIILMNHINLIEVLMNVKQWSNMFCGIVSRASTIEVLTPGVNGNYNGALQVISAEFQAPSPFVPTRQAYFARYCKEHTDGSRVVVDVSLDHIRPNAISTCRRRPSGCLIQKSQNGYPMVTWIEHVEVDYGMLHNLYKHVVSSGLTFGATQWLISLERKCRSLSNMMVTTIPTADSGDVWSALSPHYDGVRVMSATNINDPGRPIGLILNVSTSFLLPVSPIKIFNFLREAKFRSQWDVLCRTGQVQENAHISNGGEQGNCITLIQVNQSQNANHNMFILQESCSDCTGSYVVYAPIGINPMHKILSGGEQDCIGLLPSGFAILPFVPNLSSSPLGGYMLDDGSEGSLITVAFQILVDNNPTSKLSPDSVTNVERFLKFSVQKIKNAVMSDVNTHFLHLPIVSAKVNGFICIEASKVLPVVSSEAYYPNQDQPTTP</sequence>
<organism evidence="8 9">
    <name type="scientific">Lupinus angustifolius</name>
    <name type="common">Narrow-leaved blue lupine</name>
    <dbReference type="NCBI Taxonomy" id="3871"/>
    <lineage>
        <taxon>Eukaryota</taxon>
        <taxon>Viridiplantae</taxon>
        <taxon>Streptophyta</taxon>
        <taxon>Embryophyta</taxon>
        <taxon>Tracheophyta</taxon>
        <taxon>Spermatophyta</taxon>
        <taxon>Magnoliopsida</taxon>
        <taxon>eudicotyledons</taxon>
        <taxon>Gunneridae</taxon>
        <taxon>Pentapetalae</taxon>
        <taxon>rosids</taxon>
        <taxon>fabids</taxon>
        <taxon>Fabales</taxon>
        <taxon>Fabaceae</taxon>
        <taxon>Papilionoideae</taxon>
        <taxon>50 kb inversion clade</taxon>
        <taxon>genistoids sensu lato</taxon>
        <taxon>core genistoids</taxon>
        <taxon>Genisteae</taxon>
        <taxon>Lupinus</taxon>
    </lineage>
</organism>
<dbReference type="SMART" id="SM00234">
    <property type="entry name" value="START"/>
    <property type="match status" value="1"/>
</dbReference>
<evidence type="ECO:0000256" key="5">
    <source>
        <dbReference type="ARBA" id="ARBA00023242"/>
    </source>
</evidence>
<dbReference type="GO" id="GO:0008289">
    <property type="term" value="F:lipid binding"/>
    <property type="evidence" value="ECO:0007669"/>
    <property type="project" value="InterPro"/>
</dbReference>
<dbReference type="EMBL" id="CM007368">
    <property type="protein sequence ID" value="OIW07059.1"/>
    <property type="molecule type" value="Genomic_DNA"/>
</dbReference>
<dbReference type="Gramene" id="OIW07059">
    <property type="protein sequence ID" value="OIW07059"/>
    <property type="gene ID" value="TanjilG_02693"/>
</dbReference>
<name>A0A4P1RBL7_LUPAN</name>
<dbReference type="SUPFAM" id="SSF55961">
    <property type="entry name" value="Bet v1-like"/>
    <property type="match status" value="2"/>
</dbReference>
<dbReference type="InterPro" id="IPR042160">
    <property type="entry name" value="HD-Zip_IV"/>
</dbReference>
<evidence type="ECO:0000256" key="2">
    <source>
        <dbReference type="ARBA" id="ARBA00023125"/>
    </source>
</evidence>
<evidence type="ECO:0000256" key="6">
    <source>
        <dbReference type="SAM" id="MobiDB-lite"/>
    </source>
</evidence>
<evidence type="ECO:0000259" key="7">
    <source>
        <dbReference type="PROSITE" id="PS50848"/>
    </source>
</evidence>
<keyword evidence="2" id="KW-0238">DNA-binding</keyword>
<dbReference type="GO" id="GO:0003677">
    <property type="term" value="F:DNA binding"/>
    <property type="evidence" value="ECO:0007669"/>
    <property type="project" value="UniProtKB-KW"/>
</dbReference>
<dbReference type="AlphaFoldDB" id="A0A4P1RBL7"/>
<evidence type="ECO:0000256" key="4">
    <source>
        <dbReference type="ARBA" id="ARBA00023163"/>
    </source>
</evidence>
<dbReference type="InterPro" id="IPR057993">
    <property type="entry name" value="HD-Zip_IV_C"/>
</dbReference>